<organism evidence="2">
    <name type="scientific">seawater metagenome</name>
    <dbReference type="NCBI Taxonomy" id="1561972"/>
    <lineage>
        <taxon>unclassified sequences</taxon>
        <taxon>metagenomes</taxon>
        <taxon>ecological metagenomes</taxon>
    </lineage>
</organism>
<name>A0A5E8CKQ3_9ZZZZ</name>
<proteinExistence type="predicted"/>
<protein>
    <recommendedName>
        <fullName evidence="3">RING-CH-type domain-containing protein</fullName>
    </recommendedName>
</protein>
<evidence type="ECO:0000256" key="1">
    <source>
        <dbReference type="SAM" id="Phobius"/>
    </source>
</evidence>
<evidence type="ECO:0000313" key="2">
    <source>
        <dbReference type="EMBL" id="VVU95667.1"/>
    </source>
</evidence>
<accession>A0A5E8CKQ3</accession>
<dbReference type="EMBL" id="CABVLZ010000007">
    <property type="protein sequence ID" value="VVU95667.1"/>
    <property type="molecule type" value="Genomic_DNA"/>
</dbReference>
<dbReference type="AlphaFoldDB" id="A0A5E8CKQ3"/>
<keyword evidence="1" id="KW-0812">Transmembrane</keyword>
<reference evidence="2" key="1">
    <citation type="submission" date="2019-09" db="EMBL/GenBank/DDBJ databases">
        <authorList>
            <person name="Needham M D."/>
        </authorList>
    </citation>
    <scope>NUCLEOTIDE SEQUENCE</scope>
</reference>
<evidence type="ECO:0008006" key="3">
    <source>
        <dbReference type="Google" id="ProtNLM"/>
    </source>
</evidence>
<sequence>MSEDNSVCPICLESSPKKIIVCLCSKNEELEPIHCRCTGYCHRTCVIEHIKANNLNQKCILCNFNEYSPRYNINHAYKSSCFNYLLQFIIFFKETYNMLIKLILSYFFLLICGFLIQGIRAIENQKTSFIDEKSFYMDSILGLFFIMIFFLCMDGREKKDIIGIITSFYELIKLKF</sequence>
<feature type="transmembrane region" description="Helical" evidence="1">
    <location>
        <begin position="102"/>
        <end position="122"/>
    </location>
</feature>
<keyword evidence="1" id="KW-0472">Membrane</keyword>
<keyword evidence="1" id="KW-1133">Transmembrane helix</keyword>
<gene>
    <name evidence="2" type="ORF">CPAV1605_1422</name>
</gene>
<feature type="transmembrane region" description="Helical" evidence="1">
    <location>
        <begin position="134"/>
        <end position="153"/>
    </location>
</feature>